<dbReference type="PROSITE" id="PS00187">
    <property type="entry name" value="TPP_ENZYMES"/>
    <property type="match status" value="1"/>
</dbReference>
<dbReference type="Gene3D" id="3.40.50.970">
    <property type="match status" value="2"/>
</dbReference>
<comment type="caution">
    <text evidence="7">The sequence shown here is derived from an EMBL/GenBank/DDBJ whole genome shotgun (WGS) entry which is preliminary data.</text>
</comment>
<dbReference type="Pfam" id="PF02776">
    <property type="entry name" value="TPP_enzyme_N"/>
    <property type="match status" value="1"/>
</dbReference>
<accession>A0A2A4Z760</accession>
<dbReference type="GO" id="GO:0009097">
    <property type="term" value="P:isoleucine biosynthetic process"/>
    <property type="evidence" value="ECO:0007669"/>
    <property type="project" value="TreeGrafter"/>
</dbReference>
<dbReference type="InterPro" id="IPR030817">
    <property type="entry name" value="Myo_inos_IolD"/>
</dbReference>
<dbReference type="GO" id="GO:0030976">
    <property type="term" value="F:thiamine pyrophosphate binding"/>
    <property type="evidence" value="ECO:0007669"/>
    <property type="project" value="InterPro"/>
</dbReference>
<feature type="domain" description="Thiamine pyrophosphate enzyme N-terminal TPP-binding" evidence="6">
    <location>
        <begin position="46"/>
        <end position="130"/>
    </location>
</feature>
<comment type="similarity">
    <text evidence="1 3">Belongs to the TPP enzyme family.</text>
</comment>
<dbReference type="InterPro" id="IPR029061">
    <property type="entry name" value="THDP-binding"/>
</dbReference>
<evidence type="ECO:0000259" key="5">
    <source>
        <dbReference type="Pfam" id="PF02775"/>
    </source>
</evidence>
<dbReference type="GO" id="GO:0000287">
    <property type="term" value="F:magnesium ion binding"/>
    <property type="evidence" value="ECO:0007669"/>
    <property type="project" value="InterPro"/>
</dbReference>
<gene>
    <name evidence="7" type="primary">iolD</name>
    <name evidence="7" type="ORF">COB13_04980</name>
</gene>
<dbReference type="SUPFAM" id="SSF52467">
    <property type="entry name" value="DHS-like NAD/FAD-binding domain"/>
    <property type="match status" value="1"/>
</dbReference>
<proteinExistence type="inferred from homology"/>
<reference key="1">
    <citation type="submission" date="2017-08" db="EMBL/GenBank/DDBJ databases">
        <title>A dynamic microbial community with high functional redundancy inhabits the cold, oxic subseafloor aquifer.</title>
        <authorList>
            <person name="Tully B.J."/>
            <person name="Wheat C.G."/>
            <person name="Glazer B.T."/>
            <person name="Huber J.A."/>
        </authorList>
    </citation>
    <scope>NUCLEOTIDE SEQUENCE [LARGE SCALE GENOMIC DNA]</scope>
</reference>
<dbReference type="GO" id="GO:0005948">
    <property type="term" value="C:acetolactate synthase complex"/>
    <property type="evidence" value="ECO:0007669"/>
    <property type="project" value="TreeGrafter"/>
</dbReference>
<evidence type="ECO:0000259" key="4">
    <source>
        <dbReference type="Pfam" id="PF00205"/>
    </source>
</evidence>
<dbReference type="InterPro" id="IPR029035">
    <property type="entry name" value="DHS-like_NAD/FAD-binding_dom"/>
</dbReference>
<sequence>MTKTICLTAAQAMIKYLSVQKNEEGDALIPGMWAIFGHGNVAGMGEALAEADLDKSFLTYRAHNEQGMGNAAVAFAKAKNRQQFMAVTSSIGPGATNMVTSCAIAHVNRLPVLFVPGDVFANREPDPVLQQVENFDDGTISANDCFKPVARYFDRISRPEHLLTALPRAMRTLTDPADCGPVVLAFCQDTQAEAYDYPAHFFEQKTWYRRRPQPDARELANAVELIKSAKKPLIVAGGGVLYSDAMVALKEFAEKHQIAVCETQAGRSSMDWKHPLNFGSIGVCGGSAANALAAEADLVIGIGTRFQDFTTGSWAVFGNPDRTMLSINVTPYDSIKKGTVPLVADARVALQQLSSALGDHKASAPDAQLRIDWIAAIDAATEAPDKGVLPTDSHVIGAVQRALDDNGVILCAAGGLPGELQKLWKASIPNSYHMEYGYSCMGYEIAGGLGAKMALPERDIVVIVGDGSYMMLNSELATSVMYGQKIIVVLLDNRGYACINRLQVACGGRPFNNLIDDAPNLERPSEIDFVAHAASQGAIAEKVADISALEAAIERARKSDRSHVIVIDTDPMPATEVGGFWWDVAVPEVSNRQQVRDARKQYEMSVSTRRSLN</sequence>
<dbReference type="Pfam" id="PF02775">
    <property type="entry name" value="TPP_enzyme_C"/>
    <property type="match status" value="1"/>
</dbReference>
<dbReference type="Pfam" id="PF00205">
    <property type="entry name" value="TPP_enzyme_M"/>
    <property type="match status" value="1"/>
</dbReference>
<dbReference type="SUPFAM" id="SSF52518">
    <property type="entry name" value="Thiamin diphosphate-binding fold (THDP-binding)"/>
    <property type="match status" value="2"/>
</dbReference>
<dbReference type="EMBL" id="NVUS01000004">
    <property type="protein sequence ID" value="PCJ02620.1"/>
    <property type="molecule type" value="Genomic_DNA"/>
</dbReference>
<dbReference type="CDD" id="cd07035">
    <property type="entry name" value="TPP_PYR_POX_like"/>
    <property type="match status" value="1"/>
</dbReference>
<dbReference type="InterPro" id="IPR045229">
    <property type="entry name" value="TPP_enz"/>
</dbReference>
<dbReference type="GO" id="GO:0003984">
    <property type="term" value="F:acetolactate synthase activity"/>
    <property type="evidence" value="ECO:0007669"/>
    <property type="project" value="TreeGrafter"/>
</dbReference>
<evidence type="ECO:0000259" key="6">
    <source>
        <dbReference type="Pfam" id="PF02776"/>
    </source>
</evidence>
<dbReference type="InterPro" id="IPR011766">
    <property type="entry name" value="TPP_enzyme_TPP-bd"/>
</dbReference>
<dbReference type="NCBIfam" id="TIGR04377">
    <property type="entry name" value="myo_inos_iolD"/>
    <property type="match status" value="1"/>
</dbReference>
<feature type="domain" description="Thiamine pyrophosphate enzyme central" evidence="4">
    <location>
        <begin position="220"/>
        <end position="353"/>
    </location>
</feature>
<dbReference type="InterPro" id="IPR000399">
    <property type="entry name" value="TPP-bd_CS"/>
</dbReference>
<dbReference type="PANTHER" id="PTHR18968">
    <property type="entry name" value="THIAMINE PYROPHOSPHATE ENZYMES"/>
    <property type="match status" value="1"/>
</dbReference>
<name>A0A2A4Z760_9PROT</name>
<evidence type="ECO:0000256" key="2">
    <source>
        <dbReference type="ARBA" id="ARBA00023052"/>
    </source>
</evidence>
<feature type="domain" description="Thiamine pyrophosphate enzyme TPP-binding" evidence="5">
    <location>
        <begin position="415"/>
        <end position="567"/>
    </location>
</feature>
<dbReference type="GO" id="GO:0016823">
    <property type="term" value="F:hydrolase activity, acting on acid carbon-carbon bonds, in ketonic substances"/>
    <property type="evidence" value="ECO:0007669"/>
    <property type="project" value="InterPro"/>
</dbReference>
<keyword evidence="7" id="KW-0378">Hydrolase</keyword>
<evidence type="ECO:0000313" key="7">
    <source>
        <dbReference type="EMBL" id="PCJ02620.1"/>
    </source>
</evidence>
<dbReference type="GO" id="GO:0050660">
    <property type="term" value="F:flavin adenine dinucleotide binding"/>
    <property type="evidence" value="ECO:0007669"/>
    <property type="project" value="TreeGrafter"/>
</dbReference>
<evidence type="ECO:0000256" key="1">
    <source>
        <dbReference type="ARBA" id="ARBA00007812"/>
    </source>
</evidence>
<reference evidence="7" key="2">
    <citation type="journal article" date="2018" name="ISME J.">
        <title>A dynamic microbial community with high functional redundancy inhabits the cold, oxic subseafloor aquifer.</title>
        <authorList>
            <person name="Tully B.J."/>
            <person name="Wheat C.G."/>
            <person name="Glazer B.T."/>
            <person name="Huber J.A."/>
        </authorList>
    </citation>
    <scope>NUCLEOTIDE SEQUENCE</scope>
    <source>
        <strain evidence="7">NORP83</strain>
    </source>
</reference>
<dbReference type="Gene3D" id="3.40.50.1220">
    <property type="entry name" value="TPP-binding domain"/>
    <property type="match status" value="1"/>
</dbReference>
<dbReference type="InterPro" id="IPR012000">
    <property type="entry name" value="Thiamin_PyroP_enz_cen_dom"/>
</dbReference>
<dbReference type="InterPro" id="IPR012001">
    <property type="entry name" value="Thiamin_PyroP_enz_TPP-bd_dom"/>
</dbReference>
<dbReference type="AlphaFoldDB" id="A0A2A4Z760"/>
<organism evidence="7">
    <name type="scientific">OCS116 cluster bacterium</name>
    <dbReference type="NCBI Taxonomy" id="2030921"/>
    <lineage>
        <taxon>Bacteria</taxon>
        <taxon>Pseudomonadati</taxon>
        <taxon>Pseudomonadota</taxon>
        <taxon>Alphaproteobacteria</taxon>
        <taxon>OCS116 cluster</taxon>
    </lineage>
</organism>
<protein>
    <submittedName>
        <fullName evidence="7">3D-(3,5/4)-trihydroxycyclohexane-1,2-dione acylhydrolase (Decyclizing)</fullName>
    </submittedName>
</protein>
<dbReference type="PANTHER" id="PTHR18968:SF9">
    <property type="entry name" value="3D-(3,5_4)-TRIHYDROXYCYCLOHEXANE-1,2-DIONE HYDROLASE"/>
    <property type="match status" value="1"/>
</dbReference>
<keyword evidence="2 3" id="KW-0786">Thiamine pyrophosphate</keyword>
<dbReference type="GO" id="GO:0019310">
    <property type="term" value="P:inositol catabolic process"/>
    <property type="evidence" value="ECO:0007669"/>
    <property type="project" value="InterPro"/>
</dbReference>
<dbReference type="GO" id="GO:0009099">
    <property type="term" value="P:L-valine biosynthetic process"/>
    <property type="evidence" value="ECO:0007669"/>
    <property type="project" value="TreeGrafter"/>
</dbReference>
<evidence type="ECO:0000256" key="3">
    <source>
        <dbReference type="RuleBase" id="RU362132"/>
    </source>
</evidence>